<dbReference type="PROSITE" id="PS50017">
    <property type="entry name" value="DEATH_DOMAIN"/>
    <property type="match status" value="1"/>
</dbReference>
<organism evidence="3 4">
    <name type="scientific">Chiloscyllium punctatum</name>
    <name type="common">Brownbanded bambooshark</name>
    <name type="synonym">Hemiscyllium punctatum</name>
    <dbReference type="NCBI Taxonomy" id="137246"/>
    <lineage>
        <taxon>Eukaryota</taxon>
        <taxon>Metazoa</taxon>
        <taxon>Chordata</taxon>
        <taxon>Craniata</taxon>
        <taxon>Vertebrata</taxon>
        <taxon>Chondrichthyes</taxon>
        <taxon>Elasmobranchii</taxon>
        <taxon>Galeomorphii</taxon>
        <taxon>Galeoidea</taxon>
        <taxon>Orectolobiformes</taxon>
        <taxon>Hemiscylliidae</taxon>
        <taxon>Chiloscyllium</taxon>
    </lineage>
</organism>
<dbReference type="OrthoDB" id="4062651at2759"/>
<evidence type="ECO:0000313" key="4">
    <source>
        <dbReference type="Proteomes" id="UP000287033"/>
    </source>
</evidence>
<evidence type="ECO:0000313" key="3">
    <source>
        <dbReference type="EMBL" id="GCC18688.1"/>
    </source>
</evidence>
<dbReference type="Gene3D" id="1.10.510.10">
    <property type="entry name" value="Transferase(Phosphotransferase) domain 1"/>
    <property type="match status" value="1"/>
</dbReference>
<evidence type="ECO:0008006" key="5">
    <source>
        <dbReference type="Google" id="ProtNLM"/>
    </source>
</evidence>
<dbReference type="PANTHER" id="PTHR23257:SF974">
    <property type="entry name" value="RECEPTOR-INTERACTING SERINE_THREONINE-PROTEIN KINASE 3"/>
    <property type="match status" value="1"/>
</dbReference>
<dbReference type="GO" id="GO:0004672">
    <property type="term" value="F:protein kinase activity"/>
    <property type="evidence" value="ECO:0007669"/>
    <property type="project" value="InterPro"/>
</dbReference>
<name>A0A401RKK9_CHIPU</name>
<dbReference type="InterPro" id="IPR011029">
    <property type="entry name" value="DEATH-like_dom_sf"/>
</dbReference>
<dbReference type="STRING" id="137246.A0A401RKK9"/>
<keyword evidence="4" id="KW-1185">Reference proteome</keyword>
<sequence>MYGIICDFGLAKWRQSTGQYSCQSSKCAGTLSYIPPECFENYNTSKGAKFDVYSYGIVIWVIITRQEPYKNAVNSQQMQLCVKKGDRPDCEVIPKDLPEPAEELVDLMKRCWHSNPDERPTFLKCIQDLEQNQPNEQDVRNAIQILAEKKSQSACGGSDSPTPGYGEDNNLFCEPVEELDRLINFVEPVQEQNGPVKVDGRVVKQHGPIRAVEPRQDTSQEETVKRPFSIPTSDECIRLATCVNQDWKMIGRKLGLTDNDICIINTDYNIEGLKEKAYQMFQKWIQKQGKHATRQALFETLKMMDRSDVAMQLLNDTVTES</sequence>
<dbReference type="Gene3D" id="1.10.533.10">
    <property type="entry name" value="Death Domain, Fas"/>
    <property type="match status" value="1"/>
</dbReference>
<dbReference type="GO" id="GO:0031349">
    <property type="term" value="P:positive regulation of defense response"/>
    <property type="evidence" value="ECO:0007669"/>
    <property type="project" value="UniProtKB-ARBA"/>
</dbReference>
<dbReference type="GO" id="GO:0005524">
    <property type="term" value="F:ATP binding"/>
    <property type="evidence" value="ECO:0007669"/>
    <property type="project" value="InterPro"/>
</dbReference>
<dbReference type="SUPFAM" id="SSF47986">
    <property type="entry name" value="DEATH domain"/>
    <property type="match status" value="1"/>
</dbReference>
<dbReference type="InterPro" id="IPR001245">
    <property type="entry name" value="Ser-Thr/Tyr_kinase_cat_dom"/>
</dbReference>
<dbReference type="SMART" id="SM00005">
    <property type="entry name" value="DEATH"/>
    <property type="match status" value="1"/>
</dbReference>
<accession>A0A401RKK9</accession>
<protein>
    <recommendedName>
        <fullName evidence="5">Receptor-interacting serine/threonine-protein kinase 1</fullName>
    </recommendedName>
</protein>
<evidence type="ECO:0000259" key="1">
    <source>
        <dbReference type="PROSITE" id="PS50011"/>
    </source>
</evidence>
<dbReference type="SUPFAM" id="SSF56112">
    <property type="entry name" value="Protein kinase-like (PK-like)"/>
    <property type="match status" value="1"/>
</dbReference>
<dbReference type="Proteomes" id="UP000287033">
    <property type="component" value="Unassembled WGS sequence"/>
</dbReference>
<proteinExistence type="predicted"/>
<dbReference type="CDD" id="cd01670">
    <property type="entry name" value="Death"/>
    <property type="match status" value="1"/>
</dbReference>
<comment type="caution">
    <text evidence="3">The sequence shown here is derived from an EMBL/GenBank/DDBJ whole genome shotgun (WGS) entry which is preliminary data.</text>
</comment>
<dbReference type="EMBL" id="BEZZ01003028">
    <property type="protein sequence ID" value="GCC18688.1"/>
    <property type="molecule type" value="Genomic_DNA"/>
</dbReference>
<dbReference type="Pfam" id="PF00531">
    <property type="entry name" value="Death"/>
    <property type="match status" value="1"/>
</dbReference>
<evidence type="ECO:0000259" key="2">
    <source>
        <dbReference type="PROSITE" id="PS50017"/>
    </source>
</evidence>
<reference evidence="3 4" key="1">
    <citation type="journal article" date="2018" name="Nat. Ecol. Evol.">
        <title>Shark genomes provide insights into elasmobranch evolution and the origin of vertebrates.</title>
        <authorList>
            <person name="Hara Y"/>
            <person name="Yamaguchi K"/>
            <person name="Onimaru K"/>
            <person name="Kadota M"/>
            <person name="Koyanagi M"/>
            <person name="Keeley SD"/>
            <person name="Tatsumi K"/>
            <person name="Tanaka K"/>
            <person name="Motone F"/>
            <person name="Kageyama Y"/>
            <person name="Nozu R"/>
            <person name="Adachi N"/>
            <person name="Nishimura O"/>
            <person name="Nakagawa R"/>
            <person name="Tanegashima C"/>
            <person name="Kiyatake I"/>
            <person name="Matsumoto R"/>
            <person name="Murakumo K"/>
            <person name="Nishida K"/>
            <person name="Terakita A"/>
            <person name="Kuratani S"/>
            <person name="Sato K"/>
            <person name="Hyodo S Kuraku.S."/>
        </authorList>
    </citation>
    <scope>NUCLEOTIDE SEQUENCE [LARGE SCALE GENOMIC DNA]</scope>
</reference>
<dbReference type="InterPro" id="IPR000488">
    <property type="entry name" value="Death_dom"/>
</dbReference>
<dbReference type="InterPro" id="IPR050167">
    <property type="entry name" value="Ser_Thr_protein_kinase"/>
</dbReference>
<dbReference type="GO" id="GO:0007165">
    <property type="term" value="P:signal transduction"/>
    <property type="evidence" value="ECO:0007669"/>
    <property type="project" value="InterPro"/>
</dbReference>
<dbReference type="AlphaFoldDB" id="A0A401RKK9"/>
<feature type="domain" description="Death" evidence="2">
    <location>
        <begin position="246"/>
        <end position="317"/>
    </location>
</feature>
<dbReference type="InterPro" id="IPR011009">
    <property type="entry name" value="Kinase-like_dom_sf"/>
</dbReference>
<dbReference type="PANTHER" id="PTHR23257">
    <property type="entry name" value="SERINE-THREONINE PROTEIN KINASE"/>
    <property type="match status" value="1"/>
</dbReference>
<feature type="domain" description="Protein kinase" evidence="1">
    <location>
        <begin position="1"/>
        <end position="136"/>
    </location>
</feature>
<dbReference type="InterPro" id="IPR000719">
    <property type="entry name" value="Prot_kinase_dom"/>
</dbReference>
<dbReference type="PROSITE" id="PS50011">
    <property type="entry name" value="PROTEIN_KINASE_DOM"/>
    <property type="match status" value="1"/>
</dbReference>
<dbReference type="Pfam" id="PF07714">
    <property type="entry name" value="PK_Tyr_Ser-Thr"/>
    <property type="match status" value="1"/>
</dbReference>
<gene>
    <name evidence="3" type="ORF">chiPu_0020862</name>
</gene>
<dbReference type="GO" id="GO:0005737">
    <property type="term" value="C:cytoplasm"/>
    <property type="evidence" value="ECO:0007669"/>
    <property type="project" value="TreeGrafter"/>
</dbReference>
<dbReference type="GO" id="GO:0043123">
    <property type="term" value="P:positive regulation of canonical NF-kappaB signal transduction"/>
    <property type="evidence" value="ECO:0007669"/>
    <property type="project" value="UniProtKB-ARBA"/>
</dbReference>